<accession>A0AAD8IWJ9</accession>
<dbReference type="Pfam" id="PF05634">
    <property type="entry name" value="APO_RNA-bind"/>
    <property type="match status" value="2"/>
</dbReference>
<feature type="domain" description="APO" evidence="1">
    <location>
        <begin position="55"/>
        <end position="171"/>
    </location>
</feature>
<feature type="domain" description="APO" evidence="1">
    <location>
        <begin position="210"/>
        <end position="322"/>
    </location>
</feature>
<gene>
    <name evidence="2" type="ORF">POM88_010476</name>
</gene>
<dbReference type="GO" id="GO:0003723">
    <property type="term" value="F:RNA binding"/>
    <property type="evidence" value="ECO:0007669"/>
    <property type="project" value="InterPro"/>
</dbReference>
<evidence type="ECO:0000259" key="1">
    <source>
        <dbReference type="Pfam" id="PF05634"/>
    </source>
</evidence>
<keyword evidence="3" id="KW-1185">Reference proteome</keyword>
<sequence length="349" mass="39073">MALILKTHQKLWRICTAKTSLQPVLSRLYSKNATGQKPITRRLVIEKVQGHDYPIKDLIPVAEEVLKARAFLIKGVSTLLQSIPVWSCMHCQEVHIGEQGHLIKSCCGFRRRARGSRHEWVKGKNSLNDIIIPVDASQIQNTFKNVSEFKKGIGCNFHTVPAVVELCLEAGAYRRDEGLVSSHLNFDRYVHKCIGGGALSPFVGNAVLSVDDRKVVAQGTIGAWETVRSGVEQLLSAYPIKVYKHYSGSLVGPSGRRPRVCDVFKIQTYQWSNVWVNAKVDDLVPPKVVRFQQLQDSPLLNAHREFYGRAPAVIDLCTKAGAIPPSKYLHMMKLRDFSVPSPKPELEED</sequence>
<proteinExistence type="predicted"/>
<dbReference type="AlphaFoldDB" id="A0AAD8IWJ9"/>
<reference evidence="2" key="1">
    <citation type="submission" date="2023-02" db="EMBL/GenBank/DDBJ databases">
        <title>Genome of toxic invasive species Heracleum sosnowskyi carries increased number of genes despite the absence of recent whole-genome duplications.</title>
        <authorList>
            <person name="Schelkunov M."/>
            <person name="Shtratnikova V."/>
            <person name="Makarenko M."/>
            <person name="Klepikova A."/>
            <person name="Omelchenko D."/>
            <person name="Novikova G."/>
            <person name="Obukhova E."/>
            <person name="Bogdanov V."/>
            <person name="Penin A."/>
            <person name="Logacheva M."/>
        </authorList>
    </citation>
    <scope>NUCLEOTIDE SEQUENCE</scope>
    <source>
        <strain evidence="2">Hsosn_3</strain>
        <tissue evidence="2">Leaf</tissue>
    </source>
</reference>
<protein>
    <submittedName>
        <fullName evidence="2">APO protein 4, mitochondrial</fullName>
    </submittedName>
</protein>
<organism evidence="2 3">
    <name type="scientific">Heracleum sosnowskyi</name>
    <dbReference type="NCBI Taxonomy" id="360622"/>
    <lineage>
        <taxon>Eukaryota</taxon>
        <taxon>Viridiplantae</taxon>
        <taxon>Streptophyta</taxon>
        <taxon>Embryophyta</taxon>
        <taxon>Tracheophyta</taxon>
        <taxon>Spermatophyta</taxon>
        <taxon>Magnoliopsida</taxon>
        <taxon>eudicotyledons</taxon>
        <taxon>Gunneridae</taxon>
        <taxon>Pentapetalae</taxon>
        <taxon>asterids</taxon>
        <taxon>campanulids</taxon>
        <taxon>Apiales</taxon>
        <taxon>Apiaceae</taxon>
        <taxon>Apioideae</taxon>
        <taxon>apioid superclade</taxon>
        <taxon>Tordylieae</taxon>
        <taxon>Tordyliinae</taxon>
        <taxon>Heracleum</taxon>
    </lineage>
</organism>
<dbReference type="InterPro" id="IPR023342">
    <property type="entry name" value="APO_dom"/>
</dbReference>
<dbReference type="Proteomes" id="UP001237642">
    <property type="component" value="Unassembled WGS sequence"/>
</dbReference>
<evidence type="ECO:0000313" key="2">
    <source>
        <dbReference type="EMBL" id="KAK1391420.1"/>
    </source>
</evidence>
<evidence type="ECO:0000313" key="3">
    <source>
        <dbReference type="Proteomes" id="UP001237642"/>
    </source>
</evidence>
<reference evidence="2" key="2">
    <citation type="submission" date="2023-05" db="EMBL/GenBank/DDBJ databases">
        <authorList>
            <person name="Schelkunov M.I."/>
        </authorList>
    </citation>
    <scope>NUCLEOTIDE SEQUENCE</scope>
    <source>
        <strain evidence="2">Hsosn_3</strain>
        <tissue evidence="2">Leaf</tissue>
    </source>
</reference>
<comment type="caution">
    <text evidence="2">The sequence shown here is derived from an EMBL/GenBank/DDBJ whole genome shotgun (WGS) entry which is preliminary data.</text>
</comment>
<name>A0AAD8IWJ9_9APIA</name>
<dbReference type="EMBL" id="JAUIZM010000003">
    <property type="protein sequence ID" value="KAK1391420.1"/>
    <property type="molecule type" value="Genomic_DNA"/>
</dbReference>